<reference evidence="2" key="2">
    <citation type="submission" date="2021-03" db="EMBL/GenBank/DDBJ databases">
        <authorList>
            <person name="Jaffe A."/>
        </authorList>
    </citation>
    <scope>NUCLEOTIDE SEQUENCE</scope>
    <source>
        <strain evidence="2">RIFCSPLOWO2_01_FULL_58_19</strain>
    </source>
</reference>
<comment type="caution">
    <text evidence="1">The sequence shown here is derived from an EMBL/GenBank/DDBJ whole genome shotgun (WGS) entry which is preliminary data.</text>
</comment>
<evidence type="ECO:0000313" key="3">
    <source>
        <dbReference type="Proteomes" id="UP000564964"/>
    </source>
</evidence>
<gene>
    <name evidence="1" type="ORF">HA252_01075</name>
    <name evidence="2" type="ORF">J4203_00030</name>
</gene>
<reference evidence="3" key="1">
    <citation type="journal article" date="2020" name="bioRxiv">
        <title>A rank-normalized archaeal taxonomy based on genome phylogeny resolves widespread incomplete and uneven classifications.</title>
        <authorList>
            <person name="Rinke C."/>
            <person name="Chuvochina M."/>
            <person name="Mussig A.J."/>
            <person name="Chaumeil P.-A."/>
            <person name="Waite D.W."/>
            <person name="Whitman W.B."/>
            <person name="Parks D.H."/>
            <person name="Hugenholtz P."/>
        </authorList>
    </citation>
    <scope>NUCLEOTIDE SEQUENCE [LARGE SCALE GENOMIC DNA]</scope>
</reference>
<name>A0A7J4JJ66_9ARCH</name>
<evidence type="ECO:0000313" key="2">
    <source>
        <dbReference type="EMBL" id="MBS3062237.1"/>
    </source>
</evidence>
<sequence length="74" mass="7145">MDKTMILTILVGAMVLVSALQTIQLFGLSNALSGAQVGGGSLSAAKAPATTAKAPVAVSGGTSLKNLPSMVGGC</sequence>
<dbReference type="Proteomes" id="UP000678237">
    <property type="component" value="Unassembled WGS sequence"/>
</dbReference>
<dbReference type="AlphaFoldDB" id="A0A7J4JJ66"/>
<dbReference type="Proteomes" id="UP000564964">
    <property type="component" value="Unassembled WGS sequence"/>
</dbReference>
<dbReference type="EMBL" id="JAGVWE010000001">
    <property type="protein sequence ID" value="MBS3062237.1"/>
    <property type="molecule type" value="Genomic_DNA"/>
</dbReference>
<protein>
    <submittedName>
        <fullName evidence="1">Uncharacterized protein</fullName>
    </submittedName>
</protein>
<accession>A0A7J4JJ66</accession>
<reference evidence="2" key="3">
    <citation type="submission" date="2021-05" db="EMBL/GenBank/DDBJ databases">
        <title>Protein family content uncovers lineage relationships and bacterial pathway maintenance mechanisms in DPANN archaea.</title>
        <authorList>
            <person name="Castelle C.J."/>
            <person name="Meheust R."/>
            <person name="Jaffe A.L."/>
            <person name="Seitz K."/>
            <person name="Gong X."/>
            <person name="Baker B.J."/>
            <person name="Banfield J.F."/>
        </authorList>
    </citation>
    <scope>NUCLEOTIDE SEQUENCE</scope>
    <source>
        <strain evidence="2">RIFCSPLOWO2_01_FULL_58_19</strain>
    </source>
</reference>
<evidence type="ECO:0000313" key="1">
    <source>
        <dbReference type="EMBL" id="HIH15977.1"/>
    </source>
</evidence>
<dbReference type="EMBL" id="DUGH01000024">
    <property type="protein sequence ID" value="HIH15977.1"/>
    <property type="molecule type" value="Genomic_DNA"/>
</dbReference>
<proteinExistence type="predicted"/>
<organism evidence="1 3">
    <name type="scientific">Candidatus Iainarchaeum sp</name>
    <dbReference type="NCBI Taxonomy" id="3101447"/>
    <lineage>
        <taxon>Archaea</taxon>
        <taxon>Candidatus Iainarchaeota</taxon>
        <taxon>Candidatus Iainarchaeia</taxon>
        <taxon>Candidatus Iainarchaeales</taxon>
        <taxon>Candidatus Iainarchaeaceae</taxon>
        <taxon>Candidatus Iainarchaeum</taxon>
    </lineage>
</organism>